<keyword evidence="3" id="KW-1185">Reference proteome</keyword>
<reference evidence="2 3" key="1">
    <citation type="submission" date="2024-07" db="EMBL/GenBank/DDBJ databases">
        <authorList>
            <person name="Akdeniz Z."/>
        </authorList>
    </citation>
    <scope>NUCLEOTIDE SEQUENCE [LARGE SCALE GENOMIC DNA]</scope>
</reference>
<dbReference type="Proteomes" id="UP001642409">
    <property type="component" value="Unassembled WGS sequence"/>
</dbReference>
<protein>
    <submittedName>
        <fullName evidence="2">Hypothetical_protein</fullName>
    </submittedName>
</protein>
<dbReference type="EMBL" id="CAXDID020000039">
    <property type="protein sequence ID" value="CAL5999278.1"/>
    <property type="molecule type" value="Genomic_DNA"/>
</dbReference>
<gene>
    <name evidence="2" type="ORF">HINF_LOCUS16141</name>
</gene>
<evidence type="ECO:0000313" key="3">
    <source>
        <dbReference type="Proteomes" id="UP001642409"/>
    </source>
</evidence>
<organism evidence="2 3">
    <name type="scientific">Hexamita inflata</name>
    <dbReference type="NCBI Taxonomy" id="28002"/>
    <lineage>
        <taxon>Eukaryota</taxon>
        <taxon>Metamonada</taxon>
        <taxon>Diplomonadida</taxon>
        <taxon>Hexamitidae</taxon>
        <taxon>Hexamitinae</taxon>
        <taxon>Hexamita</taxon>
    </lineage>
</organism>
<evidence type="ECO:0000256" key="1">
    <source>
        <dbReference type="SAM" id="Phobius"/>
    </source>
</evidence>
<keyword evidence="1" id="KW-0472">Membrane</keyword>
<name>A0ABP1HRF0_9EUKA</name>
<keyword evidence="1" id="KW-1133">Transmembrane helix</keyword>
<evidence type="ECO:0000313" key="2">
    <source>
        <dbReference type="EMBL" id="CAL5999278.1"/>
    </source>
</evidence>
<accession>A0ABP1HRF0</accession>
<comment type="caution">
    <text evidence="2">The sequence shown here is derived from an EMBL/GenBank/DDBJ whole genome shotgun (WGS) entry which is preliminary data.</text>
</comment>
<proteinExistence type="predicted"/>
<sequence length="450" mass="51727">MHHQQRVKCKKFLKISLIIAIALLLSSLTILALIITLLTIIIVVPLQHFQNKRLIQKYNADRISKFEKRSISMSLQNNNSENNNLTFLFKPSSNLNALVCIENGHLIILNEQKQTINKQKIKYSWAQGQVESFVYSVYQKRIQQGAVSETTFQVPPGYLIQTIFCYNRLFFVILDLVFEVTSDLNVKLILQLPEFAKYHPGMQKMENQGGQMFSIDGKLYVHNCSTKLLEIRPDHNVKQIDKCKINTSYYQFCDKVYAVNNQGIHIVQKDLSLVMIHEAYYPKIIFANSGTMVVLKYQNYNYCSEKTQIYFVISMIDSRVVTADYQNILFTSIESMTEMGPIGLQLKQEILTNLFGTDASQRNIDYYNNYVSAQGLSASYSSNFYQLLFSSKLQNLIDSQVNNINIKLDVLHEQLNNSKISLNTLMSSATNSMNQLVSSYMGIFDQQLIQ</sequence>
<keyword evidence="1" id="KW-0812">Transmembrane</keyword>
<feature type="transmembrane region" description="Helical" evidence="1">
    <location>
        <begin position="12"/>
        <end position="44"/>
    </location>
</feature>